<dbReference type="Gene3D" id="1.10.420.10">
    <property type="entry name" value="Peroxidase, domain 2"/>
    <property type="match status" value="1"/>
</dbReference>
<dbReference type="EMBL" id="JANJYI010000002">
    <property type="protein sequence ID" value="KAK2659838.1"/>
    <property type="molecule type" value="Genomic_DNA"/>
</dbReference>
<dbReference type="GO" id="GO:0020037">
    <property type="term" value="F:heme binding"/>
    <property type="evidence" value="ECO:0007669"/>
    <property type="project" value="InterPro"/>
</dbReference>
<evidence type="ECO:0000256" key="12">
    <source>
        <dbReference type="PIRSR" id="PIRSR600823-3"/>
    </source>
</evidence>
<comment type="cofactor">
    <cofactor evidence="12">
        <name>Ca(2+)</name>
        <dbReference type="ChEBI" id="CHEBI:29108"/>
    </cofactor>
    <text evidence="12">Binds 2 calcium ions per subunit.</text>
</comment>
<evidence type="ECO:0000256" key="5">
    <source>
        <dbReference type="ARBA" id="ARBA00022617"/>
    </source>
</evidence>
<gene>
    <name evidence="16" type="ORF">Ddye_006371</name>
</gene>
<proteinExistence type="inferred from homology"/>
<dbReference type="GO" id="GO:0140825">
    <property type="term" value="F:lactoperoxidase activity"/>
    <property type="evidence" value="ECO:0007669"/>
    <property type="project" value="UniProtKB-EC"/>
</dbReference>
<keyword evidence="5" id="KW-0349">Heme</keyword>
<dbReference type="GO" id="GO:0006979">
    <property type="term" value="P:response to oxidative stress"/>
    <property type="evidence" value="ECO:0007669"/>
    <property type="project" value="InterPro"/>
</dbReference>
<evidence type="ECO:0000259" key="15">
    <source>
        <dbReference type="PROSITE" id="PS50873"/>
    </source>
</evidence>
<sequence length="134" mass="14642">MLTLSGVHTIGKARCSIFRSRLYNESNMDSAYATPLKKNCPSVGGDDNLSPLDGTDNLFDTTYFKDLVDSKGLLYSDQVLFNNASTDSQVQAYSVNSASFFSDFRDVMVKMGNLGSAPGTVQEIRSKCKKINTS</sequence>
<feature type="binding site" evidence="12">
    <location>
        <position position="53"/>
    </location>
    <ligand>
        <name>Ca(2+)</name>
        <dbReference type="ChEBI" id="CHEBI:29108"/>
        <label>2</label>
    </ligand>
</feature>
<dbReference type="PANTHER" id="PTHR31388:SF247">
    <property type="entry name" value="PEROXIDASE"/>
    <property type="match status" value="1"/>
</dbReference>
<evidence type="ECO:0000256" key="7">
    <source>
        <dbReference type="ARBA" id="ARBA00022837"/>
    </source>
</evidence>
<feature type="binding site" evidence="12">
    <location>
        <position position="55"/>
    </location>
    <ligand>
        <name>Ca(2+)</name>
        <dbReference type="ChEBI" id="CHEBI:29108"/>
        <label>2</label>
    </ligand>
</feature>
<protein>
    <recommendedName>
        <fullName evidence="3">peroxidase</fullName>
        <ecNumber evidence="3">1.11.1.7</ecNumber>
    </recommendedName>
</protein>
<dbReference type="AlphaFoldDB" id="A0AAD9XIC1"/>
<comment type="cofactor">
    <cofactor evidence="12">
        <name>heme b</name>
        <dbReference type="ChEBI" id="CHEBI:60344"/>
    </cofactor>
    <text evidence="12">Binds 1 heme b (iron(II)-protoporphyrin IX) group per subunit.</text>
</comment>
<feature type="disulfide bond" evidence="13">
    <location>
        <begin position="15"/>
        <end position="40"/>
    </location>
</feature>
<comment type="similarity">
    <text evidence="14">Belongs to the peroxidase family.</text>
</comment>
<evidence type="ECO:0000313" key="17">
    <source>
        <dbReference type="Proteomes" id="UP001280121"/>
    </source>
</evidence>
<reference evidence="16" key="1">
    <citation type="journal article" date="2023" name="Plant J.">
        <title>Genome sequences and population genomics provide insights into the demographic history, inbreeding, and mutation load of two 'living fossil' tree species of Dipteronia.</title>
        <authorList>
            <person name="Feng Y."/>
            <person name="Comes H.P."/>
            <person name="Chen J."/>
            <person name="Zhu S."/>
            <person name="Lu R."/>
            <person name="Zhang X."/>
            <person name="Li P."/>
            <person name="Qiu J."/>
            <person name="Olsen K.M."/>
            <person name="Qiu Y."/>
        </authorList>
    </citation>
    <scope>NUCLEOTIDE SEQUENCE</scope>
    <source>
        <strain evidence="16">KIB01</strain>
    </source>
</reference>
<evidence type="ECO:0000256" key="11">
    <source>
        <dbReference type="ARBA" id="ARBA00023180"/>
    </source>
</evidence>
<dbReference type="FunFam" id="1.10.420.10:FF:000006">
    <property type="entry name" value="Peroxidase"/>
    <property type="match status" value="1"/>
</dbReference>
<keyword evidence="8" id="KW-0560">Oxidoreductase</keyword>
<dbReference type="PROSITE" id="PS50873">
    <property type="entry name" value="PEROXIDASE_4"/>
    <property type="match status" value="1"/>
</dbReference>
<evidence type="ECO:0000313" key="16">
    <source>
        <dbReference type="EMBL" id="KAK2659838.1"/>
    </source>
</evidence>
<keyword evidence="9 12" id="KW-0408">Iron</keyword>
<keyword evidence="17" id="KW-1185">Reference proteome</keyword>
<evidence type="ECO:0000256" key="3">
    <source>
        <dbReference type="ARBA" id="ARBA00012313"/>
    </source>
</evidence>
<dbReference type="EC" id="1.11.1.7" evidence="3"/>
<evidence type="ECO:0000256" key="9">
    <source>
        <dbReference type="ARBA" id="ARBA00023004"/>
    </source>
</evidence>
<keyword evidence="11" id="KW-0325">Glycoprotein</keyword>
<name>A0AAD9XIC1_9ROSI</name>
<feature type="domain" description="Plant heme peroxidase family profile" evidence="15">
    <location>
        <begin position="1"/>
        <end position="132"/>
    </location>
</feature>
<accession>A0AAD9XIC1</accession>
<dbReference type="PANTHER" id="PTHR31388">
    <property type="entry name" value="PEROXIDASE 72-RELATED"/>
    <property type="match status" value="1"/>
</dbReference>
<dbReference type="PRINTS" id="PR00461">
    <property type="entry name" value="PLPEROXIDASE"/>
</dbReference>
<comment type="function">
    <text evidence="2">Removal of H(2)O(2), oxidation of toxic reductants, biosynthesis and degradation of lignin, suberization, auxin catabolism, response to environmental stresses such as wounding, pathogen attack and oxidative stress. These functions might be dependent on each isozyme/isoform in each plant tissue.</text>
</comment>
<comment type="catalytic activity">
    <reaction evidence="1">
        <text>2 a phenolic donor + H2O2 = 2 a phenolic radical donor + 2 H2O</text>
        <dbReference type="Rhea" id="RHEA:56136"/>
        <dbReference type="ChEBI" id="CHEBI:15377"/>
        <dbReference type="ChEBI" id="CHEBI:16240"/>
        <dbReference type="ChEBI" id="CHEBI:139520"/>
        <dbReference type="ChEBI" id="CHEBI:139521"/>
        <dbReference type="EC" id="1.11.1.7"/>
    </reaction>
</comment>
<dbReference type="InterPro" id="IPR002016">
    <property type="entry name" value="Haem_peroxidase"/>
</dbReference>
<organism evidence="16 17">
    <name type="scientific">Dipteronia dyeriana</name>
    <dbReference type="NCBI Taxonomy" id="168575"/>
    <lineage>
        <taxon>Eukaryota</taxon>
        <taxon>Viridiplantae</taxon>
        <taxon>Streptophyta</taxon>
        <taxon>Embryophyta</taxon>
        <taxon>Tracheophyta</taxon>
        <taxon>Spermatophyta</taxon>
        <taxon>Magnoliopsida</taxon>
        <taxon>eudicotyledons</taxon>
        <taxon>Gunneridae</taxon>
        <taxon>Pentapetalae</taxon>
        <taxon>rosids</taxon>
        <taxon>malvids</taxon>
        <taxon>Sapindales</taxon>
        <taxon>Sapindaceae</taxon>
        <taxon>Hippocastanoideae</taxon>
        <taxon>Acereae</taxon>
        <taxon>Dipteronia</taxon>
    </lineage>
</organism>
<dbReference type="GO" id="GO:0046872">
    <property type="term" value="F:metal ion binding"/>
    <property type="evidence" value="ECO:0007669"/>
    <property type="project" value="UniProtKB-KW"/>
</dbReference>
<comment type="caution">
    <text evidence="16">The sequence shown here is derived from an EMBL/GenBank/DDBJ whole genome shotgun (WGS) entry which is preliminary data.</text>
</comment>
<keyword evidence="6 12" id="KW-0479">Metal-binding</keyword>
<evidence type="ECO:0000256" key="8">
    <source>
        <dbReference type="ARBA" id="ARBA00023002"/>
    </source>
</evidence>
<dbReference type="Proteomes" id="UP001280121">
    <property type="component" value="Unassembled WGS sequence"/>
</dbReference>
<keyword evidence="7 12" id="KW-0106">Calcium</keyword>
<feature type="binding site" evidence="12">
    <location>
        <position position="9"/>
    </location>
    <ligand>
        <name>Ca(2+)</name>
        <dbReference type="ChEBI" id="CHEBI:29108"/>
        <label>2</label>
    </ligand>
</feature>
<dbReference type="InterPro" id="IPR010255">
    <property type="entry name" value="Haem_peroxidase_sf"/>
</dbReference>
<evidence type="ECO:0000256" key="14">
    <source>
        <dbReference type="RuleBase" id="RU004241"/>
    </source>
</evidence>
<evidence type="ECO:0000256" key="6">
    <source>
        <dbReference type="ARBA" id="ARBA00022723"/>
    </source>
</evidence>
<keyword evidence="10 13" id="KW-1015">Disulfide bond</keyword>
<evidence type="ECO:0000256" key="13">
    <source>
        <dbReference type="PIRSR" id="PIRSR600823-5"/>
    </source>
</evidence>
<evidence type="ECO:0000256" key="2">
    <source>
        <dbReference type="ARBA" id="ARBA00002322"/>
    </source>
</evidence>
<evidence type="ECO:0000256" key="4">
    <source>
        <dbReference type="ARBA" id="ARBA00022559"/>
    </source>
</evidence>
<dbReference type="SUPFAM" id="SSF48113">
    <property type="entry name" value="Heme-dependent peroxidases"/>
    <property type="match status" value="1"/>
</dbReference>
<feature type="binding site" evidence="12">
    <location>
        <position position="60"/>
    </location>
    <ligand>
        <name>Ca(2+)</name>
        <dbReference type="ChEBI" id="CHEBI:29108"/>
        <label>2</label>
    </ligand>
</feature>
<evidence type="ECO:0000256" key="1">
    <source>
        <dbReference type="ARBA" id="ARBA00000189"/>
    </source>
</evidence>
<dbReference type="InterPro" id="IPR000823">
    <property type="entry name" value="Peroxidase_pln"/>
</dbReference>
<dbReference type="Pfam" id="PF00141">
    <property type="entry name" value="peroxidase"/>
    <property type="match status" value="1"/>
</dbReference>
<evidence type="ECO:0000256" key="10">
    <source>
        <dbReference type="ARBA" id="ARBA00023157"/>
    </source>
</evidence>
<keyword evidence="4" id="KW-0575">Peroxidase</keyword>
<feature type="binding site" description="axial binding residue" evidence="12">
    <location>
        <position position="8"/>
    </location>
    <ligand>
        <name>heme b</name>
        <dbReference type="ChEBI" id="CHEBI:60344"/>
    </ligand>
    <ligandPart>
        <name>Fe</name>
        <dbReference type="ChEBI" id="CHEBI:18248"/>
    </ligandPart>
</feature>